<keyword evidence="7" id="KW-0547">Nucleotide-binding</keyword>
<evidence type="ECO:0000256" key="7">
    <source>
        <dbReference type="ARBA" id="ARBA00022741"/>
    </source>
</evidence>
<keyword evidence="9" id="KW-0067">ATP-binding</keyword>
<evidence type="ECO:0000313" key="16">
    <source>
        <dbReference type="Proteomes" id="UP000315434"/>
    </source>
</evidence>
<dbReference type="InterPro" id="IPR036097">
    <property type="entry name" value="HisK_dim/P_sf"/>
</dbReference>
<reference evidence="15 16" key="1">
    <citation type="journal article" date="2019" name="Appl. Microbiol. Biotechnol.">
        <title>Differential efficiency of wild type rhizogenic strains for rol gene transformation of plants.</title>
        <authorList>
            <person name="Desmet S."/>
            <person name="De Keyser E."/>
            <person name="Van Vaerenbergh J."/>
            <person name="Baeyen S."/>
            <person name="Van Huylenbroeck J."/>
            <person name="Geelen D."/>
            <person name="Dhooghe E."/>
        </authorList>
    </citation>
    <scope>NUCLEOTIDE SEQUENCE [LARGE SCALE GENOMIC DNA]</scope>
    <source>
        <strain evidence="15 16">GBBC3284</strain>
    </source>
</reference>
<dbReference type="InterPro" id="IPR003661">
    <property type="entry name" value="HisK_dim/P_dom"/>
</dbReference>
<dbReference type="EMBL" id="SGNY01000002">
    <property type="protein sequence ID" value="TRB01752.1"/>
    <property type="molecule type" value="Genomic_DNA"/>
</dbReference>
<dbReference type="PANTHER" id="PTHR45436:SF14">
    <property type="entry name" value="SENSOR PROTEIN QSEC"/>
    <property type="match status" value="1"/>
</dbReference>
<organism evidence="15 16">
    <name type="scientific">Rhizobium rhizogenes</name>
    <name type="common">Agrobacterium rhizogenes</name>
    <dbReference type="NCBI Taxonomy" id="359"/>
    <lineage>
        <taxon>Bacteria</taxon>
        <taxon>Pseudomonadati</taxon>
        <taxon>Pseudomonadota</taxon>
        <taxon>Alphaproteobacteria</taxon>
        <taxon>Hyphomicrobiales</taxon>
        <taxon>Rhizobiaceae</taxon>
        <taxon>Rhizobium/Agrobacterium group</taxon>
        <taxon>Rhizobium</taxon>
    </lineage>
</organism>
<comment type="caution">
    <text evidence="15">The sequence shown here is derived from an EMBL/GenBank/DDBJ whole genome shotgun (WGS) entry which is preliminary data.</text>
</comment>
<sequence>MMSIRARLFTVLLLMTGLVWLSACVWIYTSTKARLEHVLDARLVESARMVGSLVGDPPVDIRLIDGHSPTHDEDADADAAAIPSYERQLACQIWSISGRLLSKSDSAPDASLSDHASGFQNTVINGIEWRVYAVVKPDLGVRVLVGDSVEVRDRLVDDVIKGLLYPALFIMPLMAGLIWLCVSRGLAPLQKLANGMKARDATELHGFADKGTPSELRPMIHALNSLLARVQATREREREFTTYAAHELKTPLAGLKTQAQVAMRSTDPEVQQQALRRIEQSVDRTSRMAKQLIDLAAVDATEAQATKAGVDIPRLILDVIQELEPLRRAREVEITCRLSQEADTILIEADRSLLRLAIRNVMENAVQHSPKGSTVECRAELANGKVNVVVIDEGAGIAVEEQERVLQRFYRSPRSEPGGSGLGLAIVKMAIDRLGGRLQFSQFGQRFAVSLEL</sequence>
<name>A0A546XLZ1_RHIRH</name>
<evidence type="ECO:0000256" key="8">
    <source>
        <dbReference type="ARBA" id="ARBA00022777"/>
    </source>
</evidence>
<evidence type="ECO:0000256" key="12">
    <source>
        <dbReference type="ARBA" id="ARBA00023136"/>
    </source>
</evidence>
<dbReference type="PROSITE" id="PS50885">
    <property type="entry name" value="HAMP"/>
    <property type="match status" value="1"/>
</dbReference>
<evidence type="ECO:0000256" key="4">
    <source>
        <dbReference type="ARBA" id="ARBA00022553"/>
    </source>
</evidence>
<dbReference type="SMART" id="SM00388">
    <property type="entry name" value="HisKA"/>
    <property type="match status" value="1"/>
</dbReference>
<comment type="subcellular location">
    <subcellularLocation>
        <location evidence="2">Membrane</location>
        <topology evidence="2">Multi-pass membrane protein</topology>
    </subcellularLocation>
</comment>
<dbReference type="PROSITE" id="PS50109">
    <property type="entry name" value="HIS_KIN"/>
    <property type="match status" value="1"/>
</dbReference>
<dbReference type="AlphaFoldDB" id="A0A546XLZ1"/>
<dbReference type="OrthoDB" id="9809766at2"/>
<keyword evidence="12" id="KW-0472">Membrane</keyword>
<evidence type="ECO:0000259" key="13">
    <source>
        <dbReference type="PROSITE" id="PS50109"/>
    </source>
</evidence>
<keyword evidence="10" id="KW-1133">Transmembrane helix</keyword>
<accession>A0A546XLZ1</accession>
<dbReference type="PROSITE" id="PS51257">
    <property type="entry name" value="PROKAR_LIPOPROTEIN"/>
    <property type="match status" value="1"/>
</dbReference>
<feature type="domain" description="Histidine kinase" evidence="13">
    <location>
        <begin position="243"/>
        <end position="453"/>
    </location>
</feature>
<evidence type="ECO:0000256" key="10">
    <source>
        <dbReference type="ARBA" id="ARBA00022989"/>
    </source>
</evidence>
<dbReference type="Pfam" id="PF00512">
    <property type="entry name" value="HisKA"/>
    <property type="match status" value="1"/>
</dbReference>
<keyword evidence="4" id="KW-0597">Phosphoprotein</keyword>
<dbReference type="SUPFAM" id="SSF47384">
    <property type="entry name" value="Homodimeric domain of signal transducing histidine kinase"/>
    <property type="match status" value="1"/>
</dbReference>
<evidence type="ECO:0000259" key="14">
    <source>
        <dbReference type="PROSITE" id="PS50885"/>
    </source>
</evidence>
<dbReference type="GO" id="GO:0005886">
    <property type="term" value="C:plasma membrane"/>
    <property type="evidence" value="ECO:0007669"/>
    <property type="project" value="TreeGrafter"/>
</dbReference>
<dbReference type="Gene3D" id="3.30.565.10">
    <property type="entry name" value="Histidine kinase-like ATPase, C-terminal domain"/>
    <property type="match status" value="1"/>
</dbReference>
<dbReference type="Pfam" id="PF08521">
    <property type="entry name" value="2CSK_N"/>
    <property type="match status" value="1"/>
</dbReference>
<dbReference type="PANTHER" id="PTHR45436">
    <property type="entry name" value="SENSOR HISTIDINE KINASE YKOH"/>
    <property type="match status" value="1"/>
</dbReference>
<protein>
    <recommendedName>
        <fullName evidence="3">histidine kinase</fullName>
        <ecNumber evidence="3">2.7.13.3</ecNumber>
    </recommendedName>
</protein>
<dbReference type="GO" id="GO:0000155">
    <property type="term" value="F:phosphorelay sensor kinase activity"/>
    <property type="evidence" value="ECO:0007669"/>
    <property type="project" value="InterPro"/>
</dbReference>
<keyword evidence="5" id="KW-0808">Transferase</keyword>
<dbReference type="Gene3D" id="1.10.287.130">
    <property type="match status" value="1"/>
</dbReference>
<evidence type="ECO:0000313" key="15">
    <source>
        <dbReference type="EMBL" id="TRB01752.1"/>
    </source>
</evidence>
<dbReference type="InterPro" id="IPR005467">
    <property type="entry name" value="His_kinase_dom"/>
</dbReference>
<dbReference type="InterPro" id="IPR004358">
    <property type="entry name" value="Sig_transdc_His_kin-like_C"/>
</dbReference>
<dbReference type="PRINTS" id="PR00344">
    <property type="entry name" value="BCTRLSENSOR"/>
</dbReference>
<evidence type="ECO:0000256" key="2">
    <source>
        <dbReference type="ARBA" id="ARBA00004141"/>
    </source>
</evidence>
<evidence type="ECO:0000256" key="9">
    <source>
        <dbReference type="ARBA" id="ARBA00022840"/>
    </source>
</evidence>
<dbReference type="InterPro" id="IPR003660">
    <property type="entry name" value="HAMP_dom"/>
</dbReference>
<feature type="domain" description="HAMP" evidence="14">
    <location>
        <begin position="183"/>
        <end position="235"/>
    </location>
</feature>
<dbReference type="InterPro" id="IPR003594">
    <property type="entry name" value="HATPase_dom"/>
</dbReference>
<evidence type="ECO:0000256" key="1">
    <source>
        <dbReference type="ARBA" id="ARBA00000085"/>
    </source>
</evidence>
<comment type="catalytic activity">
    <reaction evidence="1">
        <text>ATP + protein L-histidine = ADP + protein N-phospho-L-histidine.</text>
        <dbReference type="EC" id="2.7.13.3"/>
    </reaction>
</comment>
<gene>
    <name evidence="15" type="ORF">EXN68_09830</name>
</gene>
<keyword evidence="6" id="KW-0812">Transmembrane</keyword>
<evidence type="ECO:0000256" key="5">
    <source>
        <dbReference type="ARBA" id="ARBA00022679"/>
    </source>
</evidence>
<dbReference type="SMART" id="SM00387">
    <property type="entry name" value="HATPase_c"/>
    <property type="match status" value="1"/>
</dbReference>
<dbReference type="InterPro" id="IPR050428">
    <property type="entry name" value="TCS_sensor_his_kinase"/>
</dbReference>
<dbReference type="Proteomes" id="UP000315434">
    <property type="component" value="Unassembled WGS sequence"/>
</dbReference>
<dbReference type="InterPro" id="IPR036890">
    <property type="entry name" value="HATPase_C_sf"/>
</dbReference>
<dbReference type="CDD" id="cd00082">
    <property type="entry name" value="HisKA"/>
    <property type="match status" value="1"/>
</dbReference>
<dbReference type="Pfam" id="PF02518">
    <property type="entry name" value="HATPase_c"/>
    <property type="match status" value="1"/>
</dbReference>
<keyword evidence="8 15" id="KW-0418">Kinase</keyword>
<dbReference type="GO" id="GO:0005524">
    <property type="term" value="F:ATP binding"/>
    <property type="evidence" value="ECO:0007669"/>
    <property type="project" value="UniProtKB-KW"/>
</dbReference>
<evidence type="ECO:0000256" key="3">
    <source>
        <dbReference type="ARBA" id="ARBA00012438"/>
    </source>
</evidence>
<proteinExistence type="predicted"/>
<dbReference type="SUPFAM" id="SSF55874">
    <property type="entry name" value="ATPase domain of HSP90 chaperone/DNA topoisomerase II/histidine kinase"/>
    <property type="match status" value="1"/>
</dbReference>
<evidence type="ECO:0000256" key="11">
    <source>
        <dbReference type="ARBA" id="ARBA00023012"/>
    </source>
</evidence>
<keyword evidence="11" id="KW-0902">Two-component regulatory system</keyword>
<dbReference type="InterPro" id="IPR013727">
    <property type="entry name" value="2CSK_N"/>
</dbReference>
<evidence type="ECO:0000256" key="6">
    <source>
        <dbReference type="ARBA" id="ARBA00022692"/>
    </source>
</evidence>
<dbReference type="EC" id="2.7.13.3" evidence="3"/>